<sequence length="319" mass="34746">MPRRTLLLAAAICFVVAVLATLWVVRNRQTPPPQIAQEAPKVRVFAALRDLPKGARIASTDLAVREVPVDQAPSDAVTDIAQAVNAILLQEVRKDEPLRLSLLIPPPEQLREFRVPLGLRGFVLYQPFTEGAADMLLPGDLVDVIATKRVGDTTLAEVIVQRAQVLVAEHYTPGVSREQRLREAALTRAAQTSVVGATPEPRPDGGSQTAPPPQAAGAQQPATMRRIVLAVTPQESVRLARALEEGRALTVLRNERDFTSLPPLRSPRVVPTHRHEPPPARPAPLRPAPVISAPFPPPRPVQTVVVYRGTQREEVLVSR</sequence>
<accession>A0A2H5XB94</accession>
<comment type="caution">
    <text evidence="3">The sequence shown here is derived from an EMBL/GenBank/DDBJ whole genome shotgun (WGS) entry which is preliminary data.</text>
</comment>
<dbReference type="Gene3D" id="3.90.1210.10">
    <property type="entry name" value="Antifreeze-like/N-acetylneuraminic acid synthase C-terminal domain"/>
    <property type="match status" value="1"/>
</dbReference>
<feature type="region of interest" description="Disordered" evidence="1">
    <location>
        <begin position="188"/>
        <end position="220"/>
    </location>
</feature>
<organism evidence="3 4">
    <name type="scientific">Candidatus Fervidibacter japonicus</name>
    <dbReference type="NCBI Taxonomy" id="2035412"/>
    <lineage>
        <taxon>Bacteria</taxon>
        <taxon>Candidatus Fervidibacterota</taxon>
        <taxon>Candidatus Fervidibacter</taxon>
    </lineage>
</organism>
<dbReference type="AlphaFoldDB" id="A0A2H5XB94"/>
<dbReference type="SMART" id="SM00858">
    <property type="entry name" value="SAF"/>
    <property type="match status" value="1"/>
</dbReference>
<dbReference type="Proteomes" id="UP000236173">
    <property type="component" value="Unassembled WGS sequence"/>
</dbReference>
<feature type="region of interest" description="Disordered" evidence="1">
    <location>
        <begin position="263"/>
        <end position="300"/>
    </location>
</feature>
<evidence type="ECO:0000259" key="2">
    <source>
        <dbReference type="SMART" id="SM00858"/>
    </source>
</evidence>
<dbReference type="EMBL" id="BEHT01000011">
    <property type="protein sequence ID" value="GBC98460.1"/>
    <property type="molecule type" value="Genomic_DNA"/>
</dbReference>
<proteinExistence type="predicted"/>
<dbReference type="CDD" id="cd11614">
    <property type="entry name" value="SAF_CpaB_FlgA_like"/>
    <property type="match status" value="1"/>
</dbReference>
<name>A0A2H5XB94_9BACT</name>
<dbReference type="NCBIfam" id="TIGR03177">
    <property type="entry name" value="pilus_cpaB"/>
    <property type="match status" value="1"/>
</dbReference>
<evidence type="ECO:0000256" key="1">
    <source>
        <dbReference type="SAM" id="MobiDB-lite"/>
    </source>
</evidence>
<evidence type="ECO:0000313" key="4">
    <source>
        <dbReference type="Proteomes" id="UP000236173"/>
    </source>
</evidence>
<feature type="domain" description="SAF" evidence="2">
    <location>
        <begin position="42"/>
        <end position="104"/>
    </location>
</feature>
<dbReference type="Pfam" id="PF16976">
    <property type="entry name" value="RcpC"/>
    <property type="match status" value="1"/>
</dbReference>
<gene>
    <name evidence="3" type="ORF">HRbin17_00972</name>
</gene>
<dbReference type="Pfam" id="PF08666">
    <property type="entry name" value="SAF"/>
    <property type="match status" value="1"/>
</dbReference>
<dbReference type="InterPro" id="IPR017592">
    <property type="entry name" value="Pilus_assmbl_Flp-typ_CpaB"/>
</dbReference>
<dbReference type="InterPro" id="IPR013974">
    <property type="entry name" value="SAF"/>
</dbReference>
<dbReference type="InterPro" id="IPR031571">
    <property type="entry name" value="RcpC_dom"/>
</dbReference>
<reference evidence="4" key="1">
    <citation type="submission" date="2017-09" db="EMBL/GenBank/DDBJ databases">
        <title>Metaegenomics of thermophilic ammonia-oxidizing enrichment culture.</title>
        <authorList>
            <person name="Kato S."/>
            <person name="Suzuki K."/>
        </authorList>
    </citation>
    <scope>NUCLEOTIDE SEQUENCE [LARGE SCALE GENOMIC DNA]</scope>
</reference>
<protein>
    <recommendedName>
        <fullName evidence="2">SAF domain-containing protein</fullName>
    </recommendedName>
</protein>
<evidence type="ECO:0000313" key="3">
    <source>
        <dbReference type="EMBL" id="GBC98460.1"/>
    </source>
</evidence>